<dbReference type="InterPro" id="IPR021109">
    <property type="entry name" value="Peptidase_aspartic_dom_sf"/>
</dbReference>
<protein>
    <submittedName>
        <fullName evidence="1">Uncharacterized protein</fullName>
    </submittedName>
</protein>
<dbReference type="AlphaFoldDB" id="A0AAE0TGV4"/>
<evidence type="ECO:0000313" key="2">
    <source>
        <dbReference type="Proteomes" id="UP001195483"/>
    </source>
</evidence>
<proteinExistence type="predicted"/>
<name>A0AAE0TGV4_9BIVA</name>
<keyword evidence="2" id="KW-1185">Reference proteome</keyword>
<comment type="caution">
    <text evidence="1">The sequence shown here is derived from an EMBL/GenBank/DDBJ whole genome shotgun (WGS) entry which is preliminary data.</text>
</comment>
<accession>A0AAE0TGV4</accession>
<dbReference type="Proteomes" id="UP001195483">
    <property type="component" value="Unassembled WGS sequence"/>
</dbReference>
<sequence>MAKIKLRVGMQETRPVSYLMHLTTFSGIVQFIRNGKLRPVLPVKVMEGTGKLEAVTYVGRELLGMERHSEEKNGSDIYENCIRLRYIGKRTGKWVNGLLVKGYLNGLPTHFLIDRRSTSTILPCDKCLNMDDDKKPPLEQTHLNFLDVNGNQLRVHGCFSMPIALGSSVYRKTVVVCDISLYDIIGEDFLMKQVCKLDHKSLLICIGYSDIQCYIRGEVNMVIHVVVKVTITVLPQSRMWIQVINARIENLTDKGTIETSPKLWQNKKIAITRGRIH</sequence>
<dbReference type="SUPFAM" id="SSF50630">
    <property type="entry name" value="Acid proteases"/>
    <property type="match status" value="1"/>
</dbReference>
<reference evidence="1" key="2">
    <citation type="journal article" date="2021" name="Genome Biol. Evol.">
        <title>Developing a high-quality reference genome for a parasitic bivalve with doubly uniparental inheritance (Bivalvia: Unionida).</title>
        <authorList>
            <person name="Smith C.H."/>
        </authorList>
    </citation>
    <scope>NUCLEOTIDE SEQUENCE</scope>
    <source>
        <strain evidence="1">CHS0354</strain>
        <tissue evidence="1">Mantle</tissue>
    </source>
</reference>
<reference evidence="1" key="3">
    <citation type="submission" date="2023-05" db="EMBL/GenBank/DDBJ databases">
        <authorList>
            <person name="Smith C.H."/>
        </authorList>
    </citation>
    <scope>NUCLEOTIDE SEQUENCE</scope>
    <source>
        <strain evidence="1">CHS0354</strain>
        <tissue evidence="1">Mantle</tissue>
    </source>
</reference>
<organism evidence="1 2">
    <name type="scientific">Potamilus streckersoni</name>
    <dbReference type="NCBI Taxonomy" id="2493646"/>
    <lineage>
        <taxon>Eukaryota</taxon>
        <taxon>Metazoa</taxon>
        <taxon>Spiralia</taxon>
        <taxon>Lophotrochozoa</taxon>
        <taxon>Mollusca</taxon>
        <taxon>Bivalvia</taxon>
        <taxon>Autobranchia</taxon>
        <taxon>Heteroconchia</taxon>
        <taxon>Palaeoheterodonta</taxon>
        <taxon>Unionida</taxon>
        <taxon>Unionoidea</taxon>
        <taxon>Unionidae</taxon>
        <taxon>Ambleminae</taxon>
        <taxon>Lampsilini</taxon>
        <taxon>Potamilus</taxon>
    </lineage>
</organism>
<evidence type="ECO:0000313" key="1">
    <source>
        <dbReference type="EMBL" id="KAK3609428.1"/>
    </source>
</evidence>
<reference evidence="1" key="1">
    <citation type="journal article" date="2021" name="Genome Biol. Evol.">
        <title>A High-Quality Reference Genome for a Parasitic Bivalve with Doubly Uniparental Inheritance (Bivalvia: Unionida).</title>
        <authorList>
            <person name="Smith C.H."/>
        </authorList>
    </citation>
    <scope>NUCLEOTIDE SEQUENCE</scope>
    <source>
        <strain evidence="1">CHS0354</strain>
    </source>
</reference>
<dbReference type="EMBL" id="JAEAOA010000133">
    <property type="protein sequence ID" value="KAK3609428.1"/>
    <property type="molecule type" value="Genomic_DNA"/>
</dbReference>
<gene>
    <name evidence="1" type="ORF">CHS0354_001359</name>
</gene>